<evidence type="ECO:0008006" key="5">
    <source>
        <dbReference type="Google" id="ProtNLM"/>
    </source>
</evidence>
<evidence type="ECO:0000256" key="2">
    <source>
        <dbReference type="SAM" id="MobiDB-lite"/>
    </source>
</evidence>
<keyword evidence="4" id="KW-1185">Reference proteome</keyword>
<sequence length="381" mass="42441">MWRKCVVFYSGQPFEMEHDVETPNGRIHCTMKGVPKGDRPVILTFHDVGLNYKTCWNTLFDHEDMAEIMQHFAVCHVDAPGQHEGANTFSTGYEYPSMDQLAESLPLVLKHFGLKSVIGMGMGAGAYILSRFALDYPNMVEGLVLININSCAEGWMDWAAHKISGWTHVVGLTRLLFWVPQEEIHHNHDLIATYRHHIMNDMNLFNLHLFVKSYESRRDLEIERPVPGSHARTLKCPSLLVVGDSSPAVEAVVECNTKLDPTKATLLKVRAPLIPSVVPGKLTEAFKYFIQGMGYMPAASMTRLVRSRTASGSSVTSFDGNRSRSHTSEGNRSRSHTNEGSRSRSHTTENPHGRSHTDSSMDTTANNNVDQGVSKSAEVSC</sequence>
<dbReference type="AlphaFoldDB" id="A0AAX7UXI4"/>
<dbReference type="Gene3D" id="3.40.50.1820">
    <property type="entry name" value="alpha/beta hydrolase"/>
    <property type="match status" value="1"/>
</dbReference>
<reference evidence="3" key="3">
    <citation type="submission" date="2025-09" db="UniProtKB">
        <authorList>
            <consortium name="Ensembl"/>
        </authorList>
    </citation>
    <scope>IDENTIFICATION</scope>
</reference>
<feature type="compositionally biased region" description="Polar residues" evidence="2">
    <location>
        <begin position="310"/>
        <end position="320"/>
    </location>
</feature>
<comment type="similarity">
    <text evidence="1">Belongs to the NDRG family.</text>
</comment>
<dbReference type="GeneTree" id="ENSGT00950000182872"/>
<dbReference type="InterPro" id="IPR004142">
    <property type="entry name" value="NDRG"/>
</dbReference>
<dbReference type="InterPro" id="IPR029058">
    <property type="entry name" value="AB_hydrolase_fold"/>
</dbReference>
<dbReference type="Pfam" id="PF03096">
    <property type="entry name" value="Ndr"/>
    <property type="match status" value="1"/>
</dbReference>
<evidence type="ECO:0000313" key="3">
    <source>
        <dbReference type="Ensembl" id="ENSACLP00000073950.1"/>
    </source>
</evidence>
<reference evidence="3" key="2">
    <citation type="submission" date="2025-08" db="UniProtKB">
        <authorList>
            <consortium name="Ensembl"/>
        </authorList>
    </citation>
    <scope>IDENTIFICATION</scope>
</reference>
<dbReference type="Ensembl" id="ENSACLT00000094477.1">
    <property type="protein sequence ID" value="ENSACLP00000073950.1"/>
    <property type="gene ID" value="ENSACLG00000020565.2"/>
</dbReference>
<proteinExistence type="inferred from homology"/>
<organism evidence="3 4">
    <name type="scientific">Astatotilapia calliptera</name>
    <name type="common">Eastern happy</name>
    <name type="synonym">Chromis callipterus</name>
    <dbReference type="NCBI Taxonomy" id="8154"/>
    <lineage>
        <taxon>Eukaryota</taxon>
        <taxon>Metazoa</taxon>
        <taxon>Chordata</taxon>
        <taxon>Craniata</taxon>
        <taxon>Vertebrata</taxon>
        <taxon>Euteleostomi</taxon>
        <taxon>Actinopterygii</taxon>
        <taxon>Neopterygii</taxon>
        <taxon>Teleostei</taxon>
        <taxon>Neoteleostei</taxon>
        <taxon>Acanthomorphata</taxon>
        <taxon>Ovalentaria</taxon>
        <taxon>Cichlomorphae</taxon>
        <taxon>Cichliformes</taxon>
        <taxon>Cichlidae</taxon>
        <taxon>African cichlids</taxon>
        <taxon>Pseudocrenilabrinae</taxon>
        <taxon>Haplochromini</taxon>
        <taxon>Astatotilapia</taxon>
    </lineage>
</organism>
<dbReference type="SUPFAM" id="SSF53474">
    <property type="entry name" value="alpha/beta-Hydrolases"/>
    <property type="match status" value="1"/>
</dbReference>
<evidence type="ECO:0000256" key="1">
    <source>
        <dbReference type="ARBA" id="ARBA00005598"/>
    </source>
</evidence>
<feature type="region of interest" description="Disordered" evidence="2">
    <location>
        <begin position="310"/>
        <end position="381"/>
    </location>
</feature>
<dbReference type="Proteomes" id="UP000265100">
    <property type="component" value="Chromosome 22"/>
</dbReference>
<name>A0AAX7UXI4_ASTCA</name>
<accession>A0AAX7UXI4</accession>
<feature type="compositionally biased region" description="Polar residues" evidence="2">
    <location>
        <begin position="360"/>
        <end position="381"/>
    </location>
</feature>
<dbReference type="PANTHER" id="PTHR11034">
    <property type="entry name" value="N-MYC DOWNSTREAM REGULATED"/>
    <property type="match status" value="1"/>
</dbReference>
<feature type="compositionally biased region" description="Basic and acidic residues" evidence="2">
    <location>
        <begin position="326"/>
        <end position="359"/>
    </location>
</feature>
<evidence type="ECO:0000313" key="4">
    <source>
        <dbReference type="Proteomes" id="UP000265100"/>
    </source>
</evidence>
<reference evidence="3" key="1">
    <citation type="submission" date="2018-05" db="EMBL/GenBank/DDBJ databases">
        <authorList>
            <person name="Datahose"/>
        </authorList>
    </citation>
    <scope>NUCLEOTIDE SEQUENCE</scope>
</reference>
<protein>
    <recommendedName>
        <fullName evidence="5">N-myc downstream regulated 1a</fullName>
    </recommendedName>
</protein>